<organism evidence="1">
    <name type="scientific">Pararge aegeria</name>
    <name type="common">speckled wood butterfly</name>
    <dbReference type="NCBI Taxonomy" id="116150"/>
    <lineage>
        <taxon>Eukaryota</taxon>
        <taxon>Metazoa</taxon>
        <taxon>Ecdysozoa</taxon>
        <taxon>Arthropoda</taxon>
        <taxon>Hexapoda</taxon>
        <taxon>Insecta</taxon>
        <taxon>Pterygota</taxon>
        <taxon>Neoptera</taxon>
        <taxon>Endopterygota</taxon>
        <taxon>Lepidoptera</taxon>
        <taxon>Glossata</taxon>
        <taxon>Ditrysia</taxon>
        <taxon>Papilionoidea</taxon>
        <taxon>Nymphalidae</taxon>
        <taxon>Satyrinae</taxon>
        <taxon>Satyrini</taxon>
        <taxon>Parargina</taxon>
        <taxon>Pararge</taxon>
    </lineage>
</organism>
<protein>
    <submittedName>
        <fullName evidence="1">ATP-binding cassette sub-family A member 13</fullName>
    </submittedName>
</protein>
<sequence length="97" mass="10978">VLPSLFITVAMGFATIRPPADAEVALKLYTDMYEDSTQFLITEPSIYSKNIDPTFAQNVVNNLRLENSRNWTYEDSPRCQCVGSGQQCEVESPRQWA</sequence>
<reference evidence="1" key="1">
    <citation type="journal article" date="2013" name="BMC Genomics">
        <title>Unscrambling butterfly oogenesis.</title>
        <authorList>
            <person name="Carter J.M."/>
            <person name="Baker S.C."/>
            <person name="Pink R."/>
            <person name="Carter D.R."/>
            <person name="Collins A."/>
            <person name="Tomlin J."/>
            <person name="Gibbs M."/>
            <person name="Breuker C.J."/>
        </authorList>
    </citation>
    <scope>NUCLEOTIDE SEQUENCE</scope>
    <source>
        <tissue evidence="1">Ovary</tissue>
    </source>
</reference>
<keyword evidence="1" id="KW-0547">Nucleotide-binding</keyword>
<dbReference type="EMBL" id="GAIX01010938">
    <property type="protein sequence ID" value="JAA81622.1"/>
    <property type="molecule type" value="Transcribed_RNA"/>
</dbReference>
<feature type="non-terminal residue" evidence="1">
    <location>
        <position position="1"/>
    </location>
</feature>
<keyword evidence="1" id="KW-0067">ATP-binding</keyword>
<proteinExistence type="predicted"/>
<accession>S4PU43</accession>
<evidence type="ECO:0000313" key="1">
    <source>
        <dbReference type="EMBL" id="JAA81622.1"/>
    </source>
</evidence>
<reference evidence="1" key="2">
    <citation type="submission" date="2013-05" db="EMBL/GenBank/DDBJ databases">
        <authorList>
            <person name="Carter J.-M."/>
            <person name="Baker S.C."/>
            <person name="Pink R."/>
            <person name="Carter D.R.F."/>
            <person name="Collins A."/>
            <person name="Tomlin J."/>
            <person name="Gibbs M."/>
            <person name="Breuker C.J."/>
        </authorList>
    </citation>
    <scope>NUCLEOTIDE SEQUENCE</scope>
    <source>
        <tissue evidence="1">Ovary</tissue>
    </source>
</reference>
<dbReference type="AlphaFoldDB" id="S4PU43"/>
<feature type="non-terminal residue" evidence="1">
    <location>
        <position position="97"/>
    </location>
</feature>
<dbReference type="GO" id="GO:0005524">
    <property type="term" value="F:ATP binding"/>
    <property type="evidence" value="ECO:0007669"/>
    <property type="project" value="UniProtKB-KW"/>
</dbReference>
<name>S4PU43_9NEOP</name>